<keyword evidence="2" id="KW-0812">Transmembrane</keyword>
<keyword evidence="2" id="KW-1133">Transmembrane helix</keyword>
<dbReference type="Pfam" id="PF00095">
    <property type="entry name" value="WAP"/>
    <property type="match status" value="6"/>
</dbReference>
<dbReference type="RefSeq" id="XP_038073187.1">
    <property type="nucleotide sequence ID" value="XM_038217259.1"/>
</dbReference>
<name>A0A914BCM4_PATMI</name>
<dbReference type="InterPro" id="IPR008197">
    <property type="entry name" value="WAP_dom"/>
</dbReference>
<dbReference type="OMA" id="RCRNDYD"/>
<dbReference type="OrthoDB" id="4473401at2759"/>
<feature type="domain" description="WAP" evidence="4">
    <location>
        <begin position="27"/>
        <end position="85"/>
    </location>
</feature>
<feature type="chain" id="PRO_5037157410" description="WAP domain-containing protein" evidence="3">
    <location>
        <begin position="22"/>
        <end position="671"/>
    </location>
</feature>
<feature type="region of interest" description="Disordered" evidence="1">
    <location>
        <begin position="190"/>
        <end position="221"/>
    </location>
</feature>
<feature type="transmembrane region" description="Helical" evidence="2">
    <location>
        <begin position="598"/>
        <end position="624"/>
    </location>
</feature>
<feature type="domain" description="WAP" evidence="4">
    <location>
        <begin position="481"/>
        <end position="530"/>
    </location>
</feature>
<accession>A0A914BCM4</accession>
<keyword evidence="3" id="KW-0732">Signal</keyword>
<dbReference type="GO" id="GO:0005615">
    <property type="term" value="C:extracellular space"/>
    <property type="evidence" value="ECO:0007669"/>
    <property type="project" value="TreeGrafter"/>
</dbReference>
<keyword evidence="2" id="KW-0472">Membrane</keyword>
<feature type="domain" description="WAP" evidence="4">
    <location>
        <begin position="126"/>
        <end position="183"/>
    </location>
</feature>
<sequence length="671" mass="73872">MKQIWLVFSLSMAALLMVTSAQDANGTGTKPGTCPYPRFQWGETCPPSKPGWQRCTNDSQCPGDQKCCSYWRIMITDCYVCLPPEPVPAVTESSAMPPAKPKTPVHTPSVLPTNKPPVTHPVHKPNGTKPGTCPYPQFRWGETCPPEESPFQQLCKNDSQCPGDQKCCSYWQFMNCYVCLPPEPVPAVTESPAMPPAKPKTPVHTPSVLPTKKPLVTHPVHKPNGTKPGTCPYPQFRWGETCPPEESPFQQLCKNDSQCPGDQKCCSYWRILITDCYVCLPPIPPIPAVTESPAMLPAVPKTPVHTPSVLPTNKPPVTHPIHKPNGTKPGTCPYPQFQWGETCPPEDGPFQQLCKNDSQCPGDQKCCSYWRIMITDCYVCVPPVPSALAVTKPPATPTTKPKSTKPGTCPYPHFGWRRRQTAPPPFAQKRCSTDSQCPGTQKCCQASRRLDMTGRYVCLPPVSSNSTTVKVRIIKTTEEPNVPHEGVCPAVNKSEPVLCVDPPPCRTDQDCMSFEKCCFTGCSHMCVESTRTPPIPLSLIGDPVQPSGGCTYYDGQHYENGRVFRPYDDECTLCQCFNGEYNCYDTCSHDYDYSHVNAWVAAAIAAGGALLISLTFTMSVCCCLKCCCKDPPHQTIVMQQPPVMQYQQGSQPGNLYIGRPNEEKQPLTSMA</sequence>
<dbReference type="GO" id="GO:0004867">
    <property type="term" value="F:serine-type endopeptidase inhibitor activity"/>
    <property type="evidence" value="ECO:0007669"/>
    <property type="project" value="TreeGrafter"/>
</dbReference>
<feature type="signal peptide" evidence="3">
    <location>
        <begin position="1"/>
        <end position="21"/>
    </location>
</feature>
<evidence type="ECO:0000256" key="3">
    <source>
        <dbReference type="SAM" id="SignalP"/>
    </source>
</evidence>
<keyword evidence="6" id="KW-1185">Reference proteome</keyword>
<dbReference type="EnsemblMetazoa" id="XM_038217259.1">
    <property type="protein sequence ID" value="XP_038073187.1"/>
    <property type="gene ID" value="LOC119741490"/>
</dbReference>
<feature type="domain" description="WAP" evidence="4">
    <location>
        <begin position="224"/>
        <end position="283"/>
    </location>
</feature>
<evidence type="ECO:0000259" key="4">
    <source>
        <dbReference type="PROSITE" id="PS51390"/>
    </source>
</evidence>
<organism evidence="5 6">
    <name type="scientific">Patiria miniata</name>
    <name type="common">Bat star</name>
    <name type="synonym">Asterina miniata</name>
    <dbReference type="NCBI Taxonomy" id="46514"/>
    <lineage>
        <taxon>Eukaryota</taxon>
        <taxon>Metazoa</taxon>
        <taxon>Echinodermata</taxon>
        <taxon>Eleutherozoa</taxon>
        <taxon>Asterozoa</taxon>
        <taxon>Asteroidea</taxon>
        <taxon>Valvatacea</taxon>
        <taxon>Valvatida</taxon>
        <taxon>Asterinidae</taxon>
        <taxon>Patiria</taxon>
    </lineage>
</organism>
<evidence type="ECO:0000313" key="5">
    <source>
        <dbReference type="EnsemblMetazoa" id="XP_038073187.1"/>
    </source>
</evidence>
<dbReference type="Proteomes" id="UP000887568">
    <property type="component" value="Unplaced"/>
</dbReference>
<dbReference type="GeneID" id="119741490"/>
<evidence type="ECO:0000256" key="1">
    <source>
        <dbReference type="SAM" id="MobiDB-lite"/>
    </source>
</evidence>
<reference evidence="5" key="1">
    <citation type="submission" date="2022-11" db="UniProtKB">
        <authorList>
            <consortium name="EnsemblMetazoa"/>
        </authorList>
    </citation>
    <scope>IDENTIFICATION</scope>
</reference>
<dbReference type="Gene3D" id="4.10.75.10">
    <property type="entry name" value="Elafin-like"/>
    <property type="match status" value="6"/>
</dbReference>
<proteinExistence type="predicted"/>
<dbReference type="InterPro" id="IPR050514">
    <property type="entry name" value="WAP_four-disulfide_core"/>
</dbReference>
<dbReference type="SMART" id="SM00217">
    <property type="entry name" value="WAP"/>
    <property type="match status" value="6"/>
</dbReference>
<feature type="domain" description="WAP" evidence="4">
    <location>
        <begin position="325"/>
        <end position="384"/>
    </location>
</feature>
<dbReference type="SUPFAM" id="SSF57256">
    <property type="entry name" value="Elafin-like"/>
    <property type="match status" value="6"/>
</dbReference>
<feature type="domain" description="WAP" evidence="4">
    <location>
        <begin position="402"/>
        <end position="462"/>
    </location>
</feature>
<dbReference type="InterPro" id="IPR036645">
    <property type="entry name" value="Elafin-like_sf"/>
</dbReference>
<dbReference type="PRINTS" id="PR00003">
    <property type="entry name" value="4DISULPHCORE"/>
</dbReference>
<dbReference type="PANTHER" id="PTHR19441:SF95">
    <property type="entry name" value="PERLWAPIN ISOFORM X1"/>
    <property type="match status" value="1"/>
</dbReference>
<protein>
    <recommendedName>
        <fullName evidence="4">WAP domain-containing protein</fullName>
    </recommendedName>
</protein>
<evidence type="ECO:0000313" key="6">
    <source>
        <dbReference type="Proteomes" id="UP000887568"/>
    </source>
</evidence>
<evidence type="ECO:0000256" key="2">
    <source>
        <dbReference type="SAM" id="Phobius"/>
    </source>
</evidence>
<dbReference type="PANTHER" id="PTHR19441">
    <property type="entry name" value="WHEY ACDIC PROTEIN WAP"/>
    <property type="match status" value="1"/>
</dbReference>
<dbReference type="AlphaFoldDB" id="A0A914BCM4"/>
<dbReference type="PROSITE" id="PS51390">
    <property type="entry name" value="WAP"/>
    <property type="match status" value="6"/>
</dbReference>